<reference evidence="1" key="1">
    <citation type="submission" date="2021-06" db="EMBL/GenBank/DDBJ databases">
        <title>Parelaphostrongylus tenuis whole genome reference sequence.</title>
        <authorList>
            <person name="Garwood T.J."/>
            <person name="Larsen P.A."/>
            <person name="Fountain-Jones N.M."/>
            <person name="Garbe J.R."/>
            <person name="Macchietto M.G."/>
            <person name="Kania S.A."/>
            <person name="Gerhold R.W."/>
            <person name="Richards J.E."/>
            <person name="Wolf T.M."/>
        </authorList>
    </citation>
    <scope>NUCLEOTIDE SEQUENCE</scope>
    <source>
        <strain evidence="1">MNPRO001-30</strain>
        <tissue evidence="1">Meninges</tissue>
    </source>
</reference>
<name>A0AAD5QI86_PARTN</name>
<organism evidence="1 2">
    <name type="scientific">Parelaphostrongylus tenuis</name>
    <name type="common">Meningeal worm</name>
    <dbReference type="NCBI Taxonomy" id="148309"/>
    <lineage>
        <taxon>Eukaryota</taxon>
        <taxon>Metazoa</taxon>
        <taxon>Ecdysozoa</taxon>
        <taxon>Nematoda</taxon>
        <taxon>Chromadorea</taxon>
        <taxon>Rhabditida</taxon>
        <taxon>Rhabditina</taxon>
        <taxon>Rhabditomorpha</taxon>
        <taxon>Strongyloidea</taxon>
        <taxon>Metastrongylidae</taxon>
        <taxon>Parelaphostrongylus</taxon>
    </lineage>
</organism>
<keyword evidence="2" id="KW-1185">Reference proteome</keyword>
<evidence type="ECO:0000313" key="1">
    <source>
        <dbReference type="EMBL" id="KAJ1352888.1"/>
    </source>
</evidence>
<gene>
    <name evidence="1" type="ORF">KIN20_009383</name>
</gene>
<sequence length="94" mass="10680">MTDVGNEHVRSSLRASYEASEEAFPCFEKAAKGFKKAEQEREDNKFGCGAVRERKTDEKSTSLLADDNKFKITVRSLRTPLCTEQSISMNDREK</sequence>
<dbReference type="AlphaFoldDB" id="A0AAD5QI86"/>
<dbReference type="Proteomes" id="UP001196413">
    <property type="component" value="Unassembled WGS sequence"/>
</dbReference>
<comment type="caution">
    <text evidence="1">The sequence shown here is derived from an EMBL/GenBank/DDBJ whole genome shotgun (WGS) entry which is preliminary data.</text>
</comment>
<proteinExistence type="predicted"/>
<dbReference type="EMBL" id="JAHQIW010001551">
    <property type="protein sequence ID" value="KAJ1352888.1"/>
    <property type="molecule type" value="Genomic_DNA"/>
</dbReference>
<protein>
    <submittedName>
        <fullName evidence="1">Uncharacterized protein</fullName>
    </submittedName>
</protein>
<evidence type="ECO:0000313" key="2">
    <source>
        <dbReference type="Proteomes" id="UP001196413"/>
    </source>
</evidence>
<accession>A0AAD5QI86</accession>